<sequence length="339" mass="34550">MTTRQGTTPPSRRNNDPARRPALVARRPALVVGVVLGAGLLASGCAAPIVGALTVADLMTGASVTSTVLTGRSTNEHVASLALDQDCRLLEGMLSADRDVCEQPGAYVTDDDFRGLVGLFDRREIQVAAVGEGPWTQVAGAPFPSVPTLARALDRAEREAVALAALPAPAYALPGSAPLAPVQVAELAAPPAGTEIDAGAGAATDSATGNTTDSPEQLAAIAPAAGPAHPAVAAPVLPEPKPGLVETALMEAPVLPRPKPEGIGPARVKVAVLPQPKPEFAAPPPRREIIASGRGETAPGQAPAPMIVQWRTVNGRQVGQPVQVVHMVDRPAQPGPVDI</sequence>
<dbReference type="AlphaFoldDB" id="A0A1G8B814"/>
<dbReference type="RefSeq" id="WP_092619065.1">
    <property type="nucleotide sequence ID" value="NZ_FNCV01000005.1"/>
</dbReference>
<evidence type="ECO:0000313" key="3">
    <source>
        <dbReference type="Proteomes" id="UP000217076"/>
    </source>
</evidence>
<dbReference type="OrthoDB" id="8443429at2"/>
<evidence type="ECO:0000256" key="1">
    <source>
        <dbReference type="SAM" id="MobiDB-lite"/>
    </source>
</evidence>
<evidence type="ECO:0000313" key="2">
    <source>
        <dbReference type="EMBL" id="SDH29392.1"/>
    </source>
</evidence>
<feature type="compositionally biased region" description="Polar residues" evidence="1">
    <location>
        <begin position="1"/>
        <end position="12"/>
    </location>
</feature>
<organism evidence="2 3">
    <name type="scientific">Roseospirillum parvum</name>
    <dbReference type="NCBI Taxonomy" id="83401"/>
    <lineage>
        <taxon>Bacteria</taxon>
        <taxon>Pseudomonadati</taxon>
        <taxon>Pseudomonadota</taxon>
        <taxon>Alphaproteobacteria</taxon>
        <taxon>Rhodospirillales</taxon>
        <taxon>Rhodospirillaceae</taxon>
        <taxon>Roseospirillum</taxon>
    </lineage>
</organism>
<dbReference type="EMBL" id="FNCV01000005">
    <property type="protein sequence ID" value="SDH29392.1"/>
    <property type="molecule type" value="Genomic_DNA"/>
</dbReference>
<gene>
    <name evidence="2" type="ORF">SAMN05421742_105270</name>
</gene>
<feature type="region of interest" description="Disordered" evidence="1">
    <location>
        <begin position="1"/>
        <end position="21"/>
    </location>
</feature>
<name>A0A1G8B814_9PROT</name>
<protein>
    <submittedName>
        <fullName evidence="2">Uncharacterized protein</fullName>
    </submittedName>
</protein>
<reference evidence="3" key="1">
    <citation type="submission" date="2016-10" db="EMBL/GenBank/DDBJ databases">
        <authorList>
            <person name="Varghese N."/>
            <person name="Submissions S."/>
        </authorList>
    </citation>
    <scope>NUCLEOTIDE SEQUENCE [LARGE SCALE GENOMIC DNA]</scope>
    <source>
        <strain evidence="3">930I</strain>
    </source>
</reference>
<keyword evidence="3" id="KW-1185">Reference proteome</keyword>
<dbReference type="STRING" id="83401.SAMN05421742_105270"/>
<dbReference type="Proteomes" id="UP000217076">
    <property type="component" value="Unassembled WGS sequence"/>
</dbReference>
<accession>A0A1G8B814</accession>
<proteinExistence type="predicted"/>